<proteinExistence type="predicted"/>
<organism evidence="1">
    <name type="scientific">Rhizophora mucronata</name>
    <name type="common">Asiatic mangrove</name>
    <dbReference type="NCBI Taxonomy" id="61149"/>
    <lineage>
        <taxon>Eukaryota</taxon>
        <taxon>Viridiplantae</taxon>
        <taxon>Streptophyta</taxon>
        <taxon>Embryophyta</taxon>
        <taxon>Tracheophyta</taxon>
        <taxon>Spermatophyta</taxon>
        <taxon>Magnoliopsida</taxon>
        <taxon>eudicotyledons</taxon>
        <taxon>Gunneridae</taxon>
        <taxon>Pentapetalae</taxon>
        <taxon>rosids</taxon>
        <taxon>fabids</taxon>
        <taxon>Malpighiales</taxon>
        <taxon>Rhizophoraceae</taxon>
        <taxon>Rhizophora</taxon>
    </lineage>
</organism>
<reference evidence="1" key="1">
    <citation type="submission" date="2018-02" db="EMBL/GenBank/DDBJ databases">
        <title>Rhizophora mucronata_Transcriptome.</title>
        <authorList>
            <person name="Meera S.P."/>
            <person name="Sreeshan A."/>
            <person name="Augustine A."/>
        </authorList>
    </citation>
    <scope>NUCLEOTIDE SEQUENCE</scope>
    <source>
        <tissue evidence="1">Leaf</tissue>
    </source>
</reference>
<protein>
    <submittedName>
        <fullName evidence="1">Uncharacterized protein MANES_16G053800</fullName>
    </submittedName>
</protein>
<dbReference type="AlphaFoldDB" id="A0A2P2L889"/>
<sequence>MSEHLIANLFTSYSGNHNLVSRKIQILVFFYSFPYLLRTKRESRSWYNSMPITS</sequence>
<name>A0A2P2L889_RHIMU</name>
<dbReference type="EMBL" id="GGEC01033681">
    <property type="protein sequence ID" value="MBX14165.1"/>
    <property type="molecule type" value="Transcribed_RNA"/>
</dbReference>
<evidence type="ECO:0000313" key="1">
    <source>
        <dbReference type="EMBL" id="MBX14165.1"/>
    </source>
</evidence>
<accession>A0A2P2L889</accession>